<evidence type="ECO:0000256" key="6">
    <source>
        <dbReference type="SAM" id="MobiDB-lite"/>
    </source>
</evidence>
<feature type="region of interest" description="Disordered" evidence="6">
    <location>
        <begin position="256"/>
        <end position="300"/>
    </location>
</feature>
<feature type="compositionally biased region" description="Low complexity" evidence="6">
    <location>
        <begin position="7"/>
        <end position="17"/>
    </location>
</feature>
<keyword evidence="2" id="KW-0699">rRNA-binding</keyword>
<proteinExistence type="inferred from homology"/>
<dbReference type="InterPro" id="IPR014717">
    <property type="entry name" value="Transl_elong_EF1B/ribsomal_bS6"/>
</dbReference>
<evidence type="ECO:0000256" key="3">
    <source>
        <dbReference type="ARBA" id="ARBA00022884"/>
    </source>
</evidence>
<dbReference type="CDD" id="cd00473">
    <property type="entry name" value="bS6"/>
    <property type="match status" value="1"/>
</dbReference>
<dbReference type="InterPro" id="IPR020815">
    <property type="entry name" value="Ribosomal_bS6_CS"/>
</dbReference>
<accession>A0A1D1Z437</accession>
<evidence type="ECO:0000256" key="1">
    <source>
        <dbReference type="ARBA" id="ARBA00009512"/>
    </source>
</evidence>
<dbReference type="NCBIfam" id="TIGR00166">
    <property type="entry name" value="S6"/>
    <property type="match status" value="1"/>
</dbReference>
<dbReference type="PROSITE" id="PS01048">
    <property type="entry name" value="RIBOSOMAL_S6"/>
    <property type="match status" value="1"/>
</dbReference>
<dbReference type="InterPro" id="IPR035980">
    <property type="entry name" value="Ribosomal_bS6_sf"/>
</dbReference>
<dbReference type="FunFam" id="3.30.70.60:FF:000002">
    <property type="entry name" value="30S ribosomal protein S6"/>
    <property type="match status" value="1"/>
</dbReference>
<keyword evidence="4 7" id="KW-0689">Ribosomal protein</keyword>
<sequence length="342" mass="39084">MEPVLRSLSPPSSSPATPSGPSPPGLLFQPVPRREWALQRVPKKGAAACCCLFSDGLSSQRQWSRRQQQRQGRLTLGGRGAGRVVAVGAKKKKKKNSGNSDTDGFAALPDENEFFFPEAVLLKKRTVQEDGRVLPEFADAEEEKLFEYLNLQLESDLKLERMRHYEVVYLIHEDYLQEVDNVVSKVQDFIRERRGRIWRLNNWGLRRLAYKIKKAKNANYILMNIELEAKYINDFKSMLDKDERIIRHLVIKRDKGITEDCPPPPEFHPLRSGGIDDDDDDEEYDNGEHDSDDVVESEMGDHIDDNFGDNIIVVDNAEEDNFDVSDKNAKILKARNRVNVTS</sequence>
<dbReference type="GO" id="GO:0003735">
    <property type="term" value="F:structural constituent of ribosome"/>
    <property type="evidence" value="ECO:0007669"/>
    <property type="project" value="InterPro"/>
</dbReference>
<dbReference type="GO" id="GO:0015935">
    <property type="term" value="C:small ribosomal subunit"/>
    <property type="evidence" value="ECO:0007669"/>
    <property type="project" value="TreeGrafter"/>
</dbReference>
<dbReference type="SUPFAM" id="SSF54995">
    <property type="entry name" value="Ribosomal protein S6"/>
    <property type="match status" value="1"/>
</dbReference>
<dbReference type="Gene3D" id="3.30.70.60">
    <property type="match status" value="1"/>
</dbReference>
<dbReference type="HAMAP" id="MF_00360">
    <property type="entry name" value="Ribosomal_bS6"/>
    <property type="match status" value="1"/>
</dbReference>
<dbReference type="PANTHER" id="PTHR21011:SF1">
    <property type="entry name" value="SMALL RIBOSOMAL SUBUNIT PROTEIN BS6M"/>
    <property type="match status" value="1"/>
</dbReference>
<evidence type="ECO:0000256" key="2">
    <source>
        <dbReference type="ARBA" id="ARBA00022730"/>
    </source>
</evidence>
<feature type="region of interest" description="Disordered" evidence="6">
    <location>
        <begin position="1"/>
        <end position="29"/>
    </location>
</feature>
<evidence type="ECO:0000256" key="4">
    <source>
        <dbReference type="ARBA" id="ARBA00022980"/>
    </source>
</evidence>
<organism evidence="7">
    <name type="scientific">Anthurium amnicola</name>
    <dbReference type="NCBI Taxonomy" id="1678845"/>
    <lineage>
        <taxon>Eukaryota</taxon>
        <taxon>Viridiplantae</taxon>
        <taxon>Streptophyta</taxon>
        <taxon>Embryophyta</taxon>
        <taxon>Tracheophyta</taxon>
        <taxon>Spermatophyta</taxon>
        <taxon>Magnoliopsida</taxon>
        <taxon>Liliopsida</taxon>
        <taxon>Araceae</taxon>
        <taxon>Pothoideae</taxon>
        <taxon>Potheae</taxon>
        <taxon>Anthurium</taxon>
    </lineage>
</organism>
<reference evidence="7" key="1">
    <citation type="submission" date="2015-07" db="EMBL/GenBank/DDBJ databases">
        <title>Transcriptome Assembly of Anthurium amnicola.</title>
        <authorList>
            <person name="Suzuki J."/>
        </authorList>
    </citation>
    <scope>NUCLEOTIDE SEQUENCE</scope>
</reference>
<dbReference type="Pfam" id="PF01250">
    <property type="entry name" value="Ribosomal_S6"/>
    <property type="match status" value="1"/>
</dbReference>
<dbReference type="GO" id="GO:0006412">
    <property type="term" value="P:translation"/>
    <property type="evidence" value="ECO:0007669"/>
    <property type="project" value="InterPro"/>
</dbReference>
<dbReference type="GO" id="GO:0005737">
    <property type="term" value="C:cytoplasm"/>
    <property type="evidence" value="ECO:0007669"/>
    <property type="project" value="UniProtKB-ARBA"/>
</dbReference>
<name>A0A1D1Z437_9ARAE</name>
<dbReference type="PANTHER" id="PTHR21011">
    <property type="entry name" value="MITOCHONDRIAL 28S RIBOSOMAL PROTEIN S6"/>
    <property type="match status" value="1"/>
</dbReference>
<dbReference type="GO" id="GO:0070181">
    <property type="term" value="F:small ribosomal subunit rRNA binding"/>
    <property type="evidence" value="ECO:0007669"/>
    <property type="project" value="TreeGrafter"/>
</dbReference>
<comment type="similarity">
    <text evidence="1">Belongs to the bacterial ribosomal protein bS6 family.</text>
</comment>
<keyword evidence="3" id="KW-0694">RNA-binding</keyword>
<gene>
    <name evidence="7" type="primary">rpsF_9</name>
    <name evidence="7" type="ORF">g.59831</name>
</gene>
<keyword evidence="5" id="KW-0687">Ribonucleoprotein</keyword>
<dbReference type="EMBL" id="GDJX01006273">
    <property type="protein sequence ID" value="JAT61663.1"/>
    <property type="molecule type" value="Transcribed_RNA"/>
</dbReference>
<evidence type="ECO:0000256" key="5">
    <source>
        <dbReference type="ARBA" id="ARBA00023274"/>
    </source>
</evidence>
<dbReference type="AlphaFoldDB" id="A0A1D1Z437"/>
<feature type="compositionally biased region" description="Acidic residues" evidence="6">
    <location>
        <begin position="275"/>
        <end position="298"/>
    </location>
</feature>
<dbReference type="InterPro" id="IPR020814">
    <property type="entry name" value="Ribosomal_S6_plastid/chlpt"/>
</dbReference>
<evidence type="ECO:0000313" key="7">
    <source>
        <dbReference type="EMBL" id="JAT61663.1"/>
    </source>
</evidence>
<protein>
    <submittedName>
        <fullName evidence="7">30S ribosomal protein S6</fullName>
    </submittedName>
</protein>
<dbReference type="InterPro" id="IPR000529">
    <property type="entry name" value="Ribosomal_bS6"/>
</dbReference>